<dbReference type="FunFam" id="3.40.50.1450:FF:000005">
    <property type="entry name" value="Hydrogenase maturation protease HycI"/>
    <property type="match status" value="1"/>
</dbReference>
<dbReference type="AlphaFoldDB" id="A0AAJ4UYA4"/>
<dbReference type="Pfam" id="PF01750">
    <property type="entry name" value="HycI"/>
    <property type="match status" value="1"/>
</dbReference>
<dbReference type="Proteomes" id="UP000272781">
    <property type="component" value="Unassembled WGS sequence"/>
</dbReference>
<dbReference type="NCBIfam" id="TIGR00140">
    <property type="entry name" value="hupD"/>
    <property type="match status" value="1"/>
</dbReference>
<evidence type="ECO:0000256" key="3">
    <source>
        <dbReference type="ARBA" id="ARBA00022670"/>
    </source>
</evidence>
<keyword evidence="6" id="KW-0378">Hydrolase</keyword>
<dbReference type="InterPro" id="IPR023430">
    <property type="entry name" value="Pept_HybD-like_dom_sf"/>
</dbReference>
<dbReference type="EMBL" id="RJVK01000001">
    <property type="protein sequence ID" value="ROR40628.1"/>
    <property type="molecule type" value="Genomic_DNA"/>
</dbReference>
<dbReference type="NCBIfam" id="TIGR00072">
    <property type="entry name" value="hydrog_prot"/>
    <property type="match status" value="1"/>
</dbReference>
<accession>A0AAJ4UYA4</accession>
<feature type="binding site" evidence="7">
    <location>
        <position position="64"/>
    </location>
    <ligand>
        <name>Ni(2+)</name>
        <dbReference type="ChEBI" id="CHEBI:49786"/>
    </ligand>
</feature>
<evidence type="ECO:0000313" key="10">
    <source>
        <dbReference type="Proteomes" id="UP000272781"/>
    </source>
</evidence>
<organism evidence="9 10">
    <name type="scientific">Caminibacter pacificus</name>
    <dbReference type="NCBI Taxonomy" id="1424653"/>
    <lineage>
        <taxon>Bacteria</taxon>
        <taxon>Pseudomonadati</taxon>
        <taxon>Campylobacterota</taxon>
        <taxon>Epsilonproteobacteria</taxon>
        <taxon>Nautiliales</taxon>
        <taxon>Nautiliaceae</taxon>
        <taxon>Caminibacter</taxon>
    </lineage>
</organism>
<evidence type="ECO:0000313" key="11">
    <source>
        <dbReference type="Proteomes" id="UP000298805"/>
    </source>
</evidence>
<reference evidence="9 10" key="2">
    <citation type="submission" date="2018-11" db="EMBL/GenBank/DDBJ databases">
        <title>Genomic Encyclopedia of Type Strains, Phase IV (KMG-IV): sequencing the most valuable type-strain genomes for metagenomic binning, comparative biology and taxonomic classification.</title>
        <authorList>
            <person name="Goeker M."/>
        </authorList>
    </citation>
    <scope>NUCLEOTIDE SEQUENCE [LARGE SCALE GENOMIC DNA]</scope>
    <source>
        <strain evidence="9 10">DSM 27783</strain>
    </source>
</reference>
<keyword evidence="2 7" id="KW-0533">Nickel</keyword>
<dbReference type="PRINTS" id="PR00446">
    <property type="entry name" value="HYDRGNUPTAKE"/>
</dbReference>
<dbReference type="PANTHER" id="PTHR30302:SF1">
    <property type="entry name" value="HYDROGENASE 2 MATURATION PROTEASE"/>
    <property type="match status" value="1"/>
</dbReference>
<evidence type="ECO:0000256" key="2">
    <source>
        <dbReference type="ARBA" id="ARBA00022596"/>
    </source>
</evidence>
<evidence type="ECO:0000256" key="1">
    <source>
        <dbReference type="ARBA" id="ARBA00006814"/>
    </source>
</evidence>
<keyword evidence="5" id="KW-0064">Aspartyl protease</keyword>
<evidence type="ECO:0000256" key="7">
    <source>
        <dbReference type="PIRSR" id="PIRSR604419-1"/>
    </source>
</evidence>
<dbReference type="InterPro" id="IPR000671">
    <property type="entry name" value="Peptidase_A31"/>
</dbReference>
<comment type="similarity">
    <text evidence="1">Belongs to the peptidase A31 family.</text>
</comment>
<dbReference type="CDD" id="cd06062">
    <property type="entry name" value="H2MP_MemB-H2up"/>
    <property type="match status" value="1"/>
</dbReference>
<feature type="binding site" evidence="7">
    <location>
        <position position="95"/>
    </location>
    <ligand>
        <name>Ni(2+)</name>
        <dbReference type="ChEBI" id="CHEBI:49786"/>
    </ligand>
</feature>
<dbReference type="GO" id="GO:0016485">
    <property type="term" value="P:protein processing"/>
    <property type="evidence" value="ECO:0007669"/>
    <property type="project" value="InterPro"/>
</dbReference>
<dbReference type="Proteomes" id="UP000298805">
    <property type="component" value="Chromosome"/>
</dbReference>
<evidence type="ECO:0000313" key="8">
    <source>
        <dbReference type="EMBL" id="QCI28643.1"/>
    </source>
</evidence>
<reference evidence="8" key="3">
    <citation type="submission" date="2019-06" db="EMBL/GenBank/DDBJ databases">
        <title>A comparative analysis of the Nautiliaceae.</title>
        <authorList>
            <person name="Grosche A."/>
            <person name="Smedile F."/>
            <person name="Vetriani C."/>
        </authorList>
    </citation>
    <scope>NUCLEOTIDE SEQUENCE</scope>
    <source>
        <strain evidence="8">TB6</strain>
    </source>
</reference>
<evidence type="ECO:0000256" key="6">
    <source>
        <dbReference type="ARBA" id="ARBA00022801"/>
    </source>
</evidence>
<protein>
    <submittedName>
        <fullName evidence="8">HyaD/HybD family hydrogenase maturation endopeptidase</fullName>
    </submittedName>
    <submittedName>
        <fullName evidence="9">Hydrogenase maturation protease</fullName>
    </submittedName>
</protein>
<dbReference type="GO" id="GO:0046872">
    <property type="term" value="F:metal ion binding"/>
    <property type="evidence" value="ECO:0007669"/>
    <property type="project" value="UniProtKB-KW"/>
</dbReference>
<dbReference type="Gene3D" id="3.40.50.1450">
    <property type="entry name" value="HybD-like"/>
    <property type="match status" value="1"/>
</dbReference>
<dbReference type="PANTHER" id="PTHR30302">
    <property type="entry name" value="HYDROGENASE 1 MATURATION PROTEASE"/>
    <property type="match status" value="1"/>
</dbReference>
<sequence>MKILVLGIGNILFGDEGIGVHMVNYLDEKYNFKGPHQVDLIDGGTLAQRLIPIIVEYDKVFIFDTVDVDEGEIGDVYFFDFLEVPECVSWQGSAHEVEMLQTLEMIHMMGDLPETKIIGVVPYVIGEDTTFTITEPVKKAAKLMEKILIDELKKLGVEIEVKNPDVDLQEIARISYKKGVPEESLRGYEAMKDMQ</sequence>
<keyword evidence="4 7" id="KW-0479">Metal-binding</keyword>
<gene>
    <name evidence="8" type="primary">hybD</name>
    <name evidence="8" type="ORF">C6V80_06585</name>
    <name evidence="9" type="ORF">EDC58_0107</name>
</gene>
<reference evidence="11" key="1">
    <citation type="submission" date="2018-03" db="EMBL/GenBank/DDBJ databases">
        <title>A comparative analysis of the Nautiliaceae.</title>
        <authorList>
            <person name="Grosche A."/>
            <person name="Smedile F."/>
            <person name="Vetriani C."/>
        </authorList>
    </citation>
    <scope>NUCLEOTIDE SEQUENCE [LARGE SCALE GENOMIC DNA]</scope>
    <source>
        <strain evidence="11">TB6</strain>
    </source>
</reference>
<evidence type="ECO:0000313" key="9">
    <source>
        <dbReference type="EMBL" id="ROR40628.1"/>
    </source>
</evidence>
<name>A0AAJ4UYA4_9BACT</name>
<dbReference type="EMBL" id="CP027432">
    <property type="protein sequence ID" value="QCI28643.1"/>
    <property type="molecule type" value="Genomic_DNA"/>
</dbReference>
<keyword evidence="11" id="KW-1185">Reference proteome</keyword>
<keyword evidence="3 9" id="KW-0645">Protease</keyword>
<feature type="binding site" evidence="7">
    <location>
        <position position="16"/>
    </location>
    <ligand>
        <name>Ni(2+)</name>
        <dbReference type="ChEBI" id="CHEBI:49786"/>
    </ligand>
</feature>
<dbReference type="InterPro" id="IPR004419">
    <property type="entry name" value="Pept_A31_hyd_express"/>
</dbReference>
<evidence type="ECO:0000256" key="5">
    <source>
        <dbReference type="ARBA" id="ARBA00022750"/>
    </source>
</evidence>
<proteinExistence type="inferred from homology"/>
<dbReference type="RefSeq" id="WP_123351543.1">
    <property type="nucleotide sequence ID" value="NZ_CP027432.2"/>
</dbReference>
<dbReference type="GO" id="GO:0008047">
    <property type="term" value="F:enzyme activator activity"/>
    <property type="evidence" value="ECO:0007669"/>
    <property type="project" value="InterPro"/>
</dbReference>
<evidence type="ECO:0000256" key="4">
    <source>
        <dbReference type="ARBA" id="ARBA00022723"/>
    </source>
</evidence>
<dbReference type="SUPFAM" id="SSF53163">
    <property type="entry name" value="HybD-like"/>
    <property type="match status" value="1"/>
</dbReference>
<dbReference type="GO" id="GO:0004190">
    <property type="term" value="F:aspartic-type endopeptidase activity"/>
    <property type="evidence" value="ECO:0007669"/>
    <property type="project" value="UniProtKB-KW"/>
</dbReference>